<proteinExistence type="predicted"/>
<comment type="subcellular location">
    <subcellularLocation>
        <location evidence="1">Nucleus</location>
    </subcellularLocation>
</comment>
<sequence>MGHAYTIELPRKMRTHHTFFVGRLRPYYQYEPVSRCEEHLHVREPRPPLSGPVSTSQSGRLAKRPAHAVERCPDELKSARHEENESNVRALRNCNYPLHDHGAHKAESVHAPGHLATVLLHGSDLEHRADPTLEPDQVFPPPPHPLVDSNVGQRFLVERILNHRDLNGVRTSYLVRWCGYTQAWDSWEPRAQLIAEVLGLIEQYDETHPLRLKKGRRKSTSPNASTRTARCQSIRPSRKRCALSSRDH</sequence>
<dbReference type="InterPro" id="IPR016197">
    <property type="entry name" value="Chromo-like_dom_sf"/>
</dbReference>
<dbReference type="AlphaFoldDB" id="A0AAV1US91"/>
<reference evidence="5" key="1">
    <citation type="submission" date="2024-01" db="EMBL/GenBank/DDBJ databases">
        <authorList>
            <person name="Webb A."/>
        </authorList>
    </citation>
    <scope>NUCLEOTIDE SEQUENCE</scope>
    <source>
        <strain evidence="5">Pm1</strain>
    </source>
</reference>
<dbReference type="InterPro" id="IPR000953">
    <property type="entry name" value="Chromo/chromo_shadow_dom"/>
</dbReference>
<dbReference type="SUPFAM" id="SSF54160">
    <property type="entry name" value="Chromo domain-like"/>
    <property type="match status" value="1"/>
</dbReference>
<comment type="caution">
    <text evidence="5">The sequence shown here is derived from an EMBL/GenBank/DDBJ whole genome shotgun (WGS) entry which is preliminary data.</text>
</comment>
<feature type="region of interest" description="Disordered" evidence="3">
    <location>
        <begin position="212"/>
        <end position="232"/>
    </location>
</feature>
<evidence type="ECO:0000259" key="4">
    <source>
        <dbReference type="PROSITE" id="PS50013"/>
    </source>
</evidence>
<dbReference type="Gene3D" id="2.40.50.40">
    <property type="match status" value="1"/>
</dbReference>
<dbReference type="PROSITE" id="PS50013">
    <property type="entry name" value="CHROMO_2"/>
    <property type="match status" value="1"/>
</dbReference>
<name>A0AAV1US91_9STRA</name>
<dbReference type="Proteomes" id="UP001162060">
    <property type="component" value="Unassembled WGS sequence"/>
</dbReference>
<evidence type="ECO:0000313" key="6">
    <source>
        <dbReference type="Proteomes" id="UP001162060"/>
    </source>
</evidence>
<feature type="region of interest" description="Disordered" evidence="3">
    <location>
        <begin position="43"/>
        <end position="67"/>
    </location>
</feature>
<evidence type="ECO:0000313" key="5">
    <source>
        <dbReference type="EMBL" id="CAK7937491.1"/>
    </source>
</evidence>
<dbReference type="Pfam" id="PF00385">
    <property type="entry name" value="Chromo"/>
    <property type="match status" value="1"/>
</dbReference>
<accession>A0AAV1US91</accession>
<dbReference type="SMART" id="SM00298">
    <property type="entry name" value="CHROMO"/>
    <property type="match status" value="1"/>
</dbReference>
<gene>
    <name evidence="5" type="ORF">PM001_LOCUS22641</name>
</gene>
<dbReference type="InterPro" id="IPR023780">
    <property type="entry name" value="Chromo_domain"/>
</dbReference>
<feature type="domain" description="Chromo" evidence="4">
    <location>
        <begin position="155"/>
        <end position="216"/>
    </location>
</feature>
<evidence type="ECO:0000256" key="2">
    <source>
        <dbReference type="ARBA" id="ARBA00023242"/>
    </source>
</evidence>
<organism evidence="5 6">
    <name type="scientific">Peronospora matthiolae</name>
    <dbReference type="NCBI Taxonomy" id="2874970"/>
    <lineage>
        <taxon>Eukaryota</taxon>
        <taxon>Sar</taxon>
        <taxon>Stramenopiles</taxon>
        <taxon>Oomycota</taxon>
        <taxon>Peronosporomycetes</taxon>
        <taxon>Peronosporales</taxon>
        <taxon>Peronosporaceae</taxon>
        <taxon>Peronospora</taxon>
    </lineage>
</organism>
<protein>
    <recommendedName>
        <fullName evidence="4">Chromo domain-containing protein</fullName>
    </recommendedName>
</protein>
<dbReference type="InterPro" id="IPR023779">
    <property type="entry name" value="Chromodomain_CS"/>
</dbReference>
<evidence type="ECO:0000256" key="1">
    <source>
        <dbReference type="ARBA" id="ARBA00004123"/>
    </source>
</evidence>
<feature type="compositionally biased region" description="Polar residues" evidence="3">
    <location>
        <begin position="220"/>
        <end position="232"/>
    </location>
</feature>
<dbReference type="PROSITE" id="PS00598">
    <property type="entry name" value="CHROMO_1"/>
    <property type="match status" value="1"/>
</dbReference>
<evidence type="ECO:0000256" key="3">
    <source>
        <dbReference type="SAM" id="MobiDB-lite"/>
    </source>
</evidence>
<dbReference type="GO" id="GO:0005634">
    <property type="term" value="C:nucleus"/>
    <property type="evidence" value="ECO:0007669"/>
    <property type="project" value="UniProtKB-SubCell"/>
</dbReference>
<dbReference type="EMBL" id="CAKLBY020000227">
    <property type="protein sequence ID" value="CAK7937491.1"/>
    <property type="molecule type" value="Genomic_DNA"/>
</dbReference>
<keyword evidence="2" id="KW-0539">Nucleus</keyword>
<dbReference type="CDD" id="cd00024">
    <property type="entry name" value="CD_CSD"/>
    <property type="match status" value="1"/>
</dbReference>